<dbReference type="Pfam" id="PF11905">
    <property type="entry name" value="DUF3425"/>
    <property type="match status" value="1"/>
</dbReference>
<dbReference type="Gene3D" id="1.20.5.170">
    <property type="match status" value="1"/>
</dbReference>
<evidence type="ECO:0000313" key="2">
    <source>
        <dbReference type="EMBL" id="KAJ2897646.1"/>
    </source>
</evidence>
<evidence type="ECO:0000256" key="1">
    <source>
        <dbReference type="SAM" id="MobiDB-lite"/>
    </source>
</evidence>
<dbReference type="EMBL" id="JAKWBI020000262">
    <property type="protein sequence ID" value="KAJ2897646.1"/>
    <property type="molecule type" value="Genomic_DNA"/>
</dbReference>
<feature type="compositionally biased region" description="Polar residues" evidence="1">
    <location>
        <begin position="1"/>
        <end position="14"/>
    </location>
</feature>
<sequence>MTGEDNQLANQSHAGSAIVHDDARRERKRATDRKSQRDHRERQKAYIRQLEDTVKTLRSDCTSDERVVALLAEQEKLQKANAQLTSQLDRVRTIVSERPNDDCADKGKKSSALVPASSDVVKHDSPASAEGNFTGMKPIVGTSAFASFQGPLLLPDHLHSGDIHQQLGLTMPTSITIGTEIPGISSAEAMIASSVTGGASTPMLNGPVPARAPVTLMSHQNNPGMPQSIPTNLAAYSPLPGPATMPAYCEPVGAGDTHLLAMLNEARGEHRNGRFNPIPPTLRQILADKPYDILSFRLFHYLRAYGGMPLHLMLAIFWAQYTFLRWQVVQTEASYMQVPDFLRPLPIQCQEPHQIIIDTLVWPDVREMLIRNPGVVNVETISIDLLSNLNPNWNPSYNNPSNVIANLDIVQMVEREAYSFDIWKVGPGFAKKYPQFAHLRTG</sequence>
<protein>
    <recommendedName>
        <fullName evidence="4">BZIP domain-containing protein</fullName>
    </recommendedName>
</protein>
<name>A0AAD5RMK1_9PEZI</name>
<dbReference type="GO" id="GO:0003700">
    <property type="term" value="F:DNA-binding transcription factor activity"/>
    <property type="evidence" value="ECO:0007669"/>
    <property type="project" value="InterPro"/>
</dbReference>
<comment type="caution">
    <text evidence="2">The sequence shown here is derived from an EMBL/GenBank/DDBJ whole genome shotgun (WGS) entry which is preliminary data.</text>
</comment>
<evidence type="ECO:0000313" key="3">
    <source>
        <dbReference type="Proteomes" id="UP001201980"/>
    </source>
</evidence>
<dbReference type="InterPro" id="IPR046347">
    <property type="entry name" value="bZIP_sf"/>
</dbReference>
<feature type="region of interest" description="Disordered" evidence="1">
    <location>
        <begin position="1"/>
        <end position="45"/>
    </location>
</feature>
<dbReference type="CDD" id="cd14688">
    <property type="entry name" value="bZIP_YAP"/>
    <property type="match status" value="1"/>
</dbReference>
<dbReference type="PANTHER" id="PTHR37012:SF2">
    <property type="entry name" value="BZIP DOMAIN-CONTAINING PROTEIN-RELATED"/>
    <property type="match status" value="1"/>
</dbReference>
<proteinExistence type="predicted"/>
<reference evidence="2" key="1">
    <citation type="submission" date="2022-07" db="EMBL/GenBank/DDBJ databases">
        <title>Draft genome sequence of Zalerion maritima ATCC 34329, a (micro)plastics degrading marine fungus.</title>
        <authorList>
            <person name="Paco A."/>
            <person name="Goncalves M.F.M."/>
            <person name="Rocha-Santos T.A.P."/>
            <person name="Alves A."/>
        </authorList>
    </citation>
    <scope>NUCLEOTIDE SEQUENCE</scope>
    <source>
        <strain evidence="2">ATCC 34329</strain>
    </source>
</reference>
<dbReference type="Proteomes" id="UP001201980">
    <property type="component" value="Unassembled WGS sequence"/>
</dbReference>
<dbReference type="AlphaFoldDB" id="A0AAD5RMK1"/>
<accession>A0AAD5RMK1</accession>
<evidence type="ECO:0008006" key="4">
    <source>
        <dbReference type="Google" id="ProtNLM"/>
    </source>
</evidence>
<keyword evidence="3" id="KW-1185">Reference proteome</keyword>
<feature type="compositionally biased region" description="Basic and acidic residues" evidence="1">
    <location>
        <begin position="32"/>
        <end position="45"/>
    </location>
</feature>
<dbReference type="InterPro" id="IPR021833">
    <property type="entry name" value="DUF3425"/>
</dbReference>
<dbReference type="PANTHER" id="PTHR37012">
    <property type="entry name" value="B-ZIP TRANSCRIPTION FACTOR (EUROFUNG)-RELATED"/>
    <property type="match status" value="1"/>
</dbReference>
<organism evidence="2 3">
    <name type="scientific">Zalerion maritima</name>
    <dbReference type="NCBI Taxonomy" id="339359"/>
    <lineage>
        <taxon>Eukaryota</taxon>
        <taxon>Fungi</taxon>
        <taxon>Dikarya</taxon>
        <taxon>Ascomycota</taxon>
        <taxon>Pezizomycotina</taxon>
        <taxon>Sordariomycetes</taxon>
        <taxon>Lulworthiomycetidae</taxon>
        <taxon>Lulworthiales</taxon>
        <taxon>Lulworthiaceae</taxon>
        <taxon>Zalerion</taxon>
    </lineage>
</organism>
<gene>
    <name evidence="2" type="ORF">MKZ38_004511</name>
</gene>
<dbReference type="SUPFAM" id="SSF57959">
    <property type="entry name" value="Leucine zipper domain"/>
    <property type="match status" value="1"/>
</dbReference>